<evidence type="ECO:0000259" key="2">
    <source>
        <dbReference type="Pfam" id="PF01425"/>
    </source>
</evidence>
<keyword evidence="3" id="KW-0808">Transferase</keyword>
<protein>
    <submittedName>
        <fullName evidence="3">Glutamyl-tRNA(Gln) amidotransferase subunit A</fullName>
        <ecNumber evidence="3">6.3.5.-</ecNumber>
    </submittedName>
</protein>
<dbReference type="InterPro" id="IPR000120">
    <property type="entry name" value="Amidase"/>
</dbReference>
<dbReference type="GO" id="GO:0016740">
    <property type="term" value="F:transferase activity"/>
    <property type="evidence" value="ECO:0007669"/>
    <property type="project" value="UniProtKB-KW"/>
</dbReference>
<evidence type="ECO:0000313" key="4">
    <source>
        <dbReference type="Proteomes" id="UP000250070"/>
    </source>
</evidence>
<dbReference type="EMBL" id="UATM01000011">
    <property type="protein sequence ID" value="SPY32219.1"/>
    <property type="molecule type" value="Genomic_DNA"/>
</dbReference>
<dbReference type="InterPro" id="IPR036928">
    <property type="entry name" value="AS_sf"/>
</dbReference>
<dbReference type="Pfam" id="PF01425">
    <property type="entry name" value="Amidase"/>
    <property type="match status" value="1"/>
</dbReference>
<reference evidence="3 4" key="1">
    <citation type="submission" date="2018-06" db="EMBL/GenBank/DDBJ databases">
        <authorList>
            <consortium name="Pathogen Informatics"/>
            <person name="Doyle S."/>
        </authorList>
    </citation>
    <scope>NUCLEOTIDE SEQUENCE [LARGE SCALE GENOMIC DNA]</scope>
    <source>
        <strain evidence="3 4">NCTC13076</strain>
    </source>
</reference>
<feature type="domain" description="Amidase" evidence="2">
    <location>
        <begin position="3"/>
        <end position="97"/>
    </location>
</feature>
<evidence type="ECO:0000313" key="3">
    <source>
        <dbReference type="EMBL" id="SPY32219.1"/>
    </source>
</evidence>
<sequence length="116" mass="13114">MTEEEALKKAREVDEKFHNREEMSQLAGVPISIKDNISVKNIKMTCGSRMLENYIAPYDATLVKKIKDNDGVILGKVNLDEFAMGASTRTSYFGVTKTHLILQEYLVVLQVVQLHL</sequence>
<dbReference type="GO" id="GO:0016874">
    <property type="term" value="F:ligase activity"/>
    <property type="evidence" value="ECO:0007669"/>
    <property type="project" value="UniProtKB-KW"/>
</dbReference>
<dbReference type="AlphaFoldDB" id="A0A2X1WN28"/>
<organism evidence="3 4">
    <name type="scientific">Peptoniphilus harei</name>
    <dbReference type="NCBI Taxonomy" id="54005"/>
    <lineage>
        <taxon>Bacteria</taxon>
        <taxon>Bacillati</taxon>
        <taxon>Bacillota</taxon>
        <taxon>Tissierellia</taxon>
        <taxon>Tissierellales</taxon>
        <taxon>Peptoniphilaceae</taxon>
        <taxon>Peptoniphilus</taxon>
    </lineage>
</organism>
<dbReference type="InterPro" id="IPR023631">
    <property type="entry name" value="Amidase_dom"/>
</dbReference>
<dbReference type="EC" id="6.3.5.-" evidence="3"/>
<dbReference type="PANTHER" id="PTHR11895:SF7">
    <property type="entry name" value="GLUTAMYL-TRNA(GLN) AMIDOTRANSFERASE SUBUNIT A, MITOCHONDRIAL"/>
    <property type="match status" value="1"/>
</dbReference>
<dbReference type="PANTHER" id="PTHR11895">
    <property type="entry name" value="TRANSAMIDASE"/>
    <property type="match status" value="1"/>
</dbReference>
<name>A0A2X1WN28_9FIRM</name>
<accession>A0A2X1WN28</accession>
<comment type="similarity">
    <text evidence="1">Belongs to the amidase family.</text>
</comment>
<dbReference type="Gene3D" id="3.90.1300.10">
    <property type="entry name" value="Amidase signature (AS) domain"/>
    <property type="match status" value="1"/>
</dbReference>
<dbReference type="Proteomes" id="UP000250070">
    <property type="component" value="Unassembled WGS sequence"/>
</dbReference>
<gene>
    <name evidence="3" type="primary">gatA_3</name>
    <name evidence="3" type="ORF">NCTC13076_00114</name>
</gene>
<dbReference type="SUPFAM" id="SSF75304">
    <property type="entry name" value="Amidase signature (AS) enzymes"/>
    <property type="match status" value="1"/>
</dbReference>
<keyword evidence="3" id="KW-0436">Ligase</keyword>
<proteinExistence type="inferred from homology"/>
<evidence type="ECO:0000256" key="1">
    <source>
        <dbReference type="ARBA" id="ARBA00009199"/>
    </source>
</evidence>